<keyword evidence="2" id="KW-0812">Transmembrane</keyword>
<keyword evidence="2" id="KW-0472">Membrane</keyword>
<organism evidence="3 4">
    <name type="scientific">Kitasatospora phosalacinea</name>
    <dbReference type="NCBI Taxonomy" id="2065"/>
    <lineage>
        <taxon>Bacteria</taxon>
        <taxon>Bacillati</taxon>
        <taxon>Actinomycetota</taxon>
        <taxon>Actinomycetes</taxon>
        <taxon>Kitasatosporales</taxon>
        <taxon>Streptomycetaceae</taxon>
        <taxon>Kitasatospora</taxon>
    </lineage>
</organism>
<name>A0A9W6QCQ9_9ACTN</name>
<accession>A0A9W6QCQ9</accession>
<feature type="region of interest" description="Disordered" evidence="1">
    <location>
        <begin position="96"/>
        <end position="121"/>
    </location>
</feature>
<dbReference type="AlphaFoldDB" id="A0A9W6QCQ9"/>
<evidence type="ECO:0000256" key="1">
    <source>
        <dbReference type="SAM" id="MobiDB-lite"/>
    </source>
</evidence>
<dbReference type="Proteomes" id="UP001165041">
    <property type="component" value="Unassembled WGS sequence"/>
</dbReference>
<feature type="region of interest" description="Disordered" evidence="1">
    <location>
        <begin position="173"/>
        <end position="209"/>
    </location>
</feature>
<evidence type="ECO:0000313" key="3">
    <source>
        <dbReference type="EMBL" id="GLW72147.1"/>
    </source>
</evidence>
<protein>
    <submittedName>
        <fullName evidence="3">Uncharacterized protein</fullName>
    </submittedName>
</protein>
<comment type="caution">
    <text evidence="3">The sequence shown here is derived from an EMBL/GenBank/DDBJ whole genome shotgun (WGS) entry which is preliminary data.</text>
</comment>
<feature type="region of interest" description="Disordered" evidence="1">
    <location>
        <begin position="363"/>
        <end position="385"/>
    </location>
</feature>
<feature type="transmembrane region" description="Helical" evidence="2">
    <location>
        <begin position="59"/>
        <end position="77"/>
    </location>
</feature>
<dbReference type="EMBL" id="BSSA01000016">
    <property type="protein sequence ID" value="GLW72147.1"/>
    <property type="molecule type" value="Genomic_DNA"/>
</dbReference>
<sequence length="385" mass="38027">MSRPEVPELDEAEDRPAIGAARLEAMFDGLRREVATGVPAPDAVEVVRRGVRRRQRRRVGAVAGAGVLGAAALWTVATVVPLQSRHGVAGVPVEQSAAPLPKPSKGWASSAAPVPSFPAEPTPSGAASARVWTLLPLEGAEPEVRALALGVRRMPSVLGGYGPWTAVAPSTGASPFLSPSPSVSASASGAGAGASAAPSGGASGAGVVLPVPSSPEEEFADGCVAGLVARTGASRAWGETYTDGSRVEGAEGAAGTERAEEATAHQYVLDFGTPGAAKAAGARLLAGGGCVAPGAGWTVEDQGIGVVALGTRAPAPAAEEVAVHVTGSVVAVLTVRRSGDGVVPEAGLSDSFLLAAEEFLTLGQPTPTGSRAGSPTSSPTGRATG</sequence>
<dbReference type="RefSeq" id="WP_285737877.1">
    <property type="nucleotide sequence ID" value="NZ_BSSA01000016.1"/>
</dbReference>
<gene>
    <name evidence="3" type="ORF">Kpho02_44460</name>
</gene>
<reference evidence="3" key="1">
    <citation type="submission" date="2023-02" db="EMBL/GenBank/DDBJ databases">
        <title>Kitasatospora phosalacinea NBRC 14627.</title>
        <authorList>
            <person name="Ichikawa N."/>
            <person name="Sato H."/>
            <person name="Tonouchi N."/>
        </authorList>
    </citation>
    <scope>NUCLEOTIDE SEQUENCE</scope>
    <source>
        <strain evidence="3">NBRC 14627</strain>
    </source>
</reference>
<evidence type="ECO:0000313" key="4">
    <source>
        <dbReference type="Proteomes" id="UP001165041"/>
    </source>
</evidence>
<keyword evidence="2" id="KW-1133">Transmembrane helix</keyword>
<proteinExistence type="predicted"/>
<evidence type="ECO:0000256" key="2">
    <source>
        <dbReference type="SAM" id="Phobius"/>
    </source>
</evidence>